<keyword evidence="2" id="KW-1185">Reference proteome</keyword>
<evidence type="ECO:0000313" key="2">
    <source>
        <dbReference type="Proteomes" id="UP001230207"/>
    </source>
</evidence>
<evidence type="ECO:0000313" key="1">
    <source>
        <dbReference type="EMBL" id="MDQ0319053.1"/>
    </source>
</evidence>
<comment type="caution">
    <text evidence="1">The sequence shown here is derived from an EMBL/GenBank/DDBJ whole genome shotgun (WGS) entry which is preliminary data.</text>
</comment>
<organism evidence="1 2">
    <name type="scientific">Pararhizobium capsulatum DSM 1112</name>
    <dbReference type="NCBI Taxonomy" id="1121113"/>
    <lineage>
        <taxon>Bacteria</taxon>
        <taxon>Pseudomonadati</taxon>
        <taxon>Pseudomonadota</taxon>
        <taxon>Alphaproteobacteria</taxon>
        <taxon>Hyphomicrobiales</taxon>
        <taxon>Rhizobiaceae</taxon>
        <taxon>Rhizobium/Agrobacterium group</taxon>
        <taxon>Pararhizobium</taxon>
    </lineage>
</organism>
<protein>
    <submittedName>
        <fullName evidence="1">Uncharacterized protein</fullName>
    </submittedName>
</protein>
<dbReference type="Proteomes" id="UP001230207">
    <property type="component" value="Unassembled WGS sequence"/>
</dbReference>
<name>A0ABU0BLD5_9HYPH</name>
<proteinExistence type="predicted"/>
<reference evidence="1 2" key="1">
    <citation type="submission" date="2023-07" db="EMBL/GenBank/DDBJ databases">
        <title>Genomic Encyclopedia of Type Strains, Phase IV (KMG-IV): sequencing the most valuable type-strain genomes for metagenomic binning, comparative biology and taxonomic classification.</title>
        <authorList>
            <person name="Goeker M."/>
        </authorList>
    </citation>
    <scope>NUCLEOTIDE SEQUENCE [LARGE SCALE GENOMIC DNA]</scope>
    <source>
        <strain evidence="1 2">DSM 1112</strain>
    </source>
</reference>
<dbReference type="EMBL" id="JAUSVF010000001">
    <property type="protein sequence ID" value="MDQ0319053.1"/>
    <property type="molecule type" value="Genomic_DNA"/>
</dbReference>
<accession>A0ABU0BLD5</accession>
<gene>
    <name evidence="1" type="ORF">QO002_001191</name>
</gene>
<dbReference type="RefSeq" id="WP_307227609.1">
    <property type="nucleotide sequence ID" value="NZ_JAUSVF010000001.1"/>
</dbReference>
<sequence>MDNTKLEKVESDVEQRVWSIDAFAKRHRLDDEEKLRLTCLLGVVATESELLRNARRNPRWRH</sequence>